<gene>
    <name evidence="14" type="ORF">LC0644_1000</name>
</gene>
<evidence type="ECO:0000256" key="1">
    <source>
        <dbReference type="ARBA" id="ARBA00004651"/>
    </source>
</evidence>
<evidence type="ECO:0000313" key="15">
    <source>
        <dbReference type="Proteomes" id="UP000032552"/>
    </source>
</evidence>
<evidence type="ECO:0000256" key="3">
    <source>
        <dbReference type="ARBA" id="ARBA00021907"/>
    </source>
</evidence>
<evidence type="ECO:0000256" key="6">
    <source>
        <dbReference type="ARBA" id="ARBA00022692"/>
    </source>
</evidence>
<evidence type="ECO:0000256" key="11">
    <source>
        <dbReference type="SAM" id="Phobius"/>
    </source>
</evidence>
<comment type="caution">
    <text evidence="14">The sequence shown here is derived from an EMBL/GenBank/DDBJ whole genome shotgun (WGS) entry which is preliminary data.</text>
</comment>
<sequence>MKTKIFFRHVKDSLRSLKRNGWMSVAAVSAVTVTLLLVGIFMALIFNLHHVSEQVENDVQVRVYIEKKTTTKQRDALKTQLEKLDNVKKVTYRSRQQELNTIVGGYGSQWKMFSGDQNPLSDVFMVKTSNPKATIKVSKQAQKLNHVVDASYGGRTAKKLFNSVDSAQKWGLGFTVLLLFVAVFLISNTIRITILSRSDEIRIMRLVGATNSYIRWPFILEGAWTGLFGAVLPIVIVDIGYAVVYRSFSLSSGSNGYSLYGTMPFLLWLDLMLAGIGIIIGALGAVISMRRFLKI</sequence>
<dbReference type="NCBIfam" id="NF038347">
    <property type="entry name" value="FtsX_Gpos"/>
    <property type="match status" value="1"/>
</dbReference>
<dbReference type="GeneID" id="57089580"/>
<dbReference type="EMBL" id="BAYM01000078">
    <property type="protein sequence ID" value="GAN36411.1"/>
    <property type="molecule type" value="Genomic_DNA"/>
</dbReference>
<dbReference type="Gene3D" id="3.30.70.3040">
    <property type="match status" value="1"/>
</dbReference>
<feature type="domain" description="ABC3 transporter permease C-terminal" evidence="12">
    <location>
        <begin position="174"/>
        <end position="292"/>
    </location>
</feature>
<dbReference type="Pfam" id="PF18075">
    <property type="entry name" value="FtsX_ECD"/>
    <property type="match status" value="1"/>
</dbReference>
<dbReference type="GO" id="GO:0005886">
    <property type="term" value="C:plasma membrane"/>
    <property type="evidence" value="ECO:0007669"/>
    <property type="project" value="UniProtKB-SubCell"/>
</dbReference>
<dbReference type="InterPro" id="IPR003838">
    <property type="entry name" value="ABC3_permease_C"/>
</dbReference>
<evidence type="ECO:0000313" key="14">
    <source>
        <dbReference type="EMBL" id="GAN36411.1"/>
    </source>
</evidence>
<feature type="transmembrane region" description="Helical" evidence="11">
    <location>
        <begin position="216"/>
        <end position="245"/>
    </location>
</feature>
<dbReference type="Pfam" id="PF02687">
    <property type="entry name" value="FtsX"/>
    <property type="match status" value="1"/>
</dbReference>
<evidence type="ECO:0000256" key="4">
    <source>
        <dbReference type="ARBA" id="ARBA00022475"/>
    </source>
</evidence>
<dbReference type="PANTHER" id="PTHR47755:SF1">
    <property type="entry name" value="CELL DIVISION PROTEIN FTSX"/>
    <property type="match status" value="1"/>
</dbReference>
<keyword evidence="9 10" id="KW-0131">Cell cycle</keyword>
<dbReference type="InterPro" id="IPR040690">
    <property type="entry name" value="FtsX_ECD"/>
</dbReference>
<keyword evidence="4 10" id="KW-1003">Cell membrane</keyword>
<reference evidence="15" key="1">
    <citation type="submission" date="2014-05" db="EMBL/GenBank/DDBJ databases">
        <title>Whole genome sequencing of Lactobacillus casei NRIC0644.</title>
        <authorList>
            <person name="Atarashi H."/>
            <person name="Yoshida Y."/>
            <person name="Fujimura S."/>
            <person name="Tanaka N."/>
            <person name="Shiwa Y."/>
            <person name="Yoshikawa H."/>
            <person name="Okada S."/>
            <person name="Nakagawa J."/>
        </authorList>
    </citation>
    <scope>NUCLEOTIDE SEQUENCE [LARGE SCALE GENOMIC DNA]</scope>
    <source>
        <strain evidence="15">NRIC0644</strain>
    </source>
</reference>
<evidence type="ECO:0000256" key="2">
    <source>
        <dbReference type="ARBA" id="ARBA00007379"/>
    </source>
</evidence>
<accession>A0A0C9PN89</accession>
<comment type="function">
    <text evidence="10">Part of the ABC transporter FtsEX involved in asymmetric cellular division facilitating the initiation of sporulation.</text>
</comment>
<keyword evidence="7 11" id="KW-1133">Transmembrane helix</keyword>
<evidence type="ECO:0000256" key="8">
    <source>
        <dbReference type="ARBA" id="ARBA00023136"/>
    </source>
</evidence>
<name>A0A0C9PN89_LACPA</name>
<evidence type="ECO:0000256" key="10">
    <source>
        <dbReference type="PIRNR" id="PIRNR003097"/>
    </source>
</evidence>
<dbReference type="InterPro" id="IPR004513">
    <property type="entry name" value="FtsX"/>
</dbReference>
<dbReference type="GO" id="GO:0051301">
    <property type="term" value="P:cell division"/>
    <property type="evidence" value="ECO:0007669"/>
    <property type="project" value="UniProtKB-KW"/>
</dbReference>
<protein>
    <recommendedName>
        <fullName evidence="3 10">Cell division protein FtsX</fullName>
    </recommendedName>
</protein>
<dbReference type="PANTHER" id="PTHR47755">
    <property type="entry name" value="CELL DIVISION PROTEIN FTSX"/>
    <property type="match status" value="1"/>
</dbReference>
<evidence type="ECO:0000256" key="9">
    <source>
        <dbReference type="ARBA" id="ARBA00023306"/>
    </source>
</evidence>
<evidence type="ECO:0000256" key="5">
    <source>
        <dbReference type="ARBA" id="ARBA00022618"/>
    </source>
</evidence>
<keyword evidence="6 11" id="KW-0812">Transmembrane</keyword>
<evidence type="ECO:0000259" key="12">
    <source>
        <dbReference type="Pfam" id="PF02687"/>
    </source>
</evidence>
<dbReference type="RefSeq" id="WP_003564193.1">
    <property type="nucleotide sequence ID" value="NZ_BAYM01000078.1"/>
</dbReference>
<keyword evidence="5 10" id="KW-0132">Cell division</keyword>
<feature type="transmembrane region" description="Helical" evidence="11">
    <location>
        <begin position="265"/>
        <end position="287"/>
    </location>
</feature>
<dbReference type="AlphaFoldDB" id="A0A0C9PN89"/>
<dbReference type="PIRSF" id="PIRSF003097">
    <property type="entry name" value="FtsX"/>
    <property type="match status" value="1"/>
</dbReference>
<evidence type="ECO:0000256" key="7">
    <source>
        <dbReference type="ARBA" id="ARBA00022989"/>
    </source>
</evidence>
<feature type="transmembrane region" description="Helical" evidence="11">
    <location>
        <begin position="170"/>
        <end position="195"/>
    </location>
</feature>
<feature type="transmembrane region" description="Helical" evidence="11">
    <location>
        <begin position="21"/>
        <end position="46"/>
    </location>
</feature>
<comment type="subcellular location">
    <subcellularLocation>
        <location evidence="1">Cell membrane</location>
        <topology evidence="1">Multi-pass membrane protein</topology>
    </subcellularLocation>
</comment>
<feature type="domain" description="FtsX extracellular" evidence="13">
    <location>
        <begin position="59"/>
        <end position="147"/>
    </location>
</feature>
<proteinExistence type="inferred from homology"/>
<dbReference type="Proteomes" id="UP000032552">
    <property type="component" value="Unassembled WGS sequence"/>
</dbReference>
<comment type="similarity">
    <text evidence="2 10">Belongs to the ABC-4 integral membrane protein family. FtsX subfamily.</text>
</comment>
<evidence type="ECO:0000259" key="13">
    <source>
        <dbReference type="Pfam" id="PF18075"/>
    </source>
</evidence>
<organism evidence="14 15">
    <name type="scientific">Lacticaseibacillus paracasei NRIC 0644</name>
    <dbReference type="NCBI Taxonomy" id="1435038"/>
    <lineage>
        <taxon>Bacteria</taxon>
        <taxon>Bacillati</taxon>
        <taxon>Bacillota</taxon>
        <taxon>Bacilli</taxon>
        <taxon>Lactobacillales</taxon>
        <taxon>Lactobacillaceae</taxon>
        <taxon>Lacticaseibacillus</taxon>
    </lineage>
</organism>
<dbReference type="InterPro" id="IPR058204">
    <property type="entry name" value="FtsX_firmicutes-type"/>
</dbReference>
<keyword evidence="8 10" id="KW-0472">Membrane</keyword>